<dbReference type="InterPro" id="IPR008183">
    <property type="entry name" value="Aldose_1/G6P_1-epimerase"/>
</dbReference>
<evidence type="ECO:0000256" key="3">
    <source>
        <dbReference type="ARBA" id="ARBA00012083"/>
    </source>
</evidence>
<dbReference type="InterPro" id="IPR012349">
    <property type="entry name" value="Split_barrel_FMN-bd"/>
</dbReference>
<keyword evidence="4" id="KW-0413">Isomerase</keyword>
<evidence type="ECO:0000256" key="4">
    <source>
        <dbReference type="ARBA" id="ARBA00023235"/>
    </source>
</evidence>
<gene>
    <name evidence="5" type="ORF">HELGO_WM9267</name>
</gene>
<evidence type="ECO:0000256" key="1">
    <source>
        <dbReference type="ARBA" id="ARBA00001096"/>
    </source>
</evidence>
<dbReference type="PANTHER" id="PTHR11122:SF13">
    <property type="entry name" value="GLUCOSE-6-PHOSPHATE 1-EPIMERASE"/>
    <property type="match status" value="1"/>
</dbReference>
<dbReference type="GO" id="GO:0005975">
    <property type="term" value="P:carbohydrate metabolic process"/>
    <property type="evidence" value="ECO:0007669"/>
    <property type="project" value="InterPro"/>
</dbReference>
<comment type="catalytic activity">
    <reaction evidence="1">
        <text>alpha-D-glucose 6-phosphate = beta-D-glucose 6-phosphate</text>
        <dbReference type="Rhea" id="RHEA:16249"/>
        <dbReference type="ChEBI" id="CHEBI:58225"/>
        <dbReference type="ChEBI" id="CHEBI:58247"/>
        <dbReference type="EC" id="5.1.3.15"/>
    </reaction>
</comment>
<dbReference type="InterPro" id="IPR014718">
    <property type="entry name" value="GH-type_carb-bd"/>
</dbReference>
<comment type="similarity">
    <text evidence="2">Belongs to the glucose-6-phosphate 1-epimerase family.</text>
</comment>
<reference evidence="5" key="1">
    <citation type="submission" date="2020-01" db="EMBL/GenBank/DDBJ databases">
        <authorList>
            <person name="Meier V. D."/>
            <person name="Meier V D."/>
        </authorList>
    </citation>
    <scope>NUCLEOTIDE SEQUENCE</scope>
    <source>
        <strain evidence="5">HLG_WM_MAG_06</strain>
    </source>
</reference>
<evidence type="ECO:0000313" key="5">
    <source>
        <dbReference type="EMBL" id="CAA6822482.1"/>
    </source>
</evidence>
<sequence length="464" mass="53165">MGKQYKALKPQDIEFIQKQKLFYIASCSDKEVNLSPKGYDTIRVIDENKLVYASYPGSGNRTHRDAVNDGEFTLVFNAFEGGALIVRIFCKANVIGKEDSKYQEYLSLFNINEALIRDIFEFNIYAVESSCGMSVPVMEYKHERNELKDWAKDMDKRDKLEAYKEKNFNPFNLSTIIKRSKNTTHKELENGFKYIEIKNTHAEAKIALQGAHLFHYQAHNKEPLLWLSDLAHFEKGKAIRGGVPICFPWFGPNTEDANLPQHGFARNQNWKLLSEEDLEDGSTHLKLQLTDNSETVKLWDYHFAITLDVVIGSELSMSITTTNHDTEPFEVTQALHSYFNVSDINNVSIKGLNNTIYYDSLERELAKQHGVLKIEEEVDRVYFDGSAKTILEDAERKIELNSEGSKSLVIWNPWEEKAKTMADMQDDGYQTMVCLETANALKDFVLLTPDKSYTLKVTISQLTV</sequence>
<dbReference type="CDD" id="cd09020">
    <property type="entry name" value="D-hex-6-P-epi_like"/>
    <property type="match status" value="1"/>
</dbReference>
<dbReference type="Gene3D" id="2.30.110.10">
    <property type="entry name" value="Electron Transport, Fmn-binding Protein, Chain A"/>
    <property type="match status" value="1"/>
</dbReference>
<evidence type="ECO:0000256" key="2">
    <source>
        <dbReference type="ARBA" id="ARBA00005866"/>
    </source>
</evidence>
<dbReference type="Pfam" id="PF01263">
    <property type="entry name" value="Aldose_epim"/>
    <property type="match status" value="1"/>
</dbReference>
<proteinExistence type="inferred from homology"/>
<organism evidence="5">
    <name type="scientific">uncultured Sulfurovum sp</name>
    <dbReference type="NCBI Taxonomy" id="269237"/>
    <lineage>
        <taxon>Bacteria</taxon>
        <taxon>Pseudomonadati</taxon>
        <taxon>Campylobacterota</taxon>
        <taxon>Epsilonproteobacteria</taxon>
        <taxon>Campylobacterales</taxon>
        <taxon>Sulfurovaceae</taxon>
        <taxon>Sulfurovum</taxon>
        <taxon>environmental samples</taxon>
    </lineage>
</organism>
<dbReference type="Gene3D" id="2.70.98.10">
    <property type="match status" value="1"/>
</dbReference>
<protein>
    <recommendedName>
        <fullName evidence="3">glucose-6-phosphate 1-epimerase</fullName>
        <ecNumber evidence="3">5.1.3.15</ecNumber>
    </recommendedName>
</protein>
<accession>A0A6S6TNL3</accession>
<dbReference type="EMBL" id="CACVAP010000102">
    <property type="protein sequence ID" value="CAA6822482.1"/>
    <property type="molecule type" value="Genomic_DNA"/>
</dbReference>
<dbReference type="GO" id="GO:0047938">
    <property type="term" value="F:glucose-6-phosphate 1-epimerase activity"/>
    <property type="evidence" value="ECO:0007669"/>
    <property type="project" value="UniProtKB-EC"/>
</dbReference>
<dbReference type="PANTHER" id="PTHR11122">
    <property type="entry name" value="APOSPORY-ASSOCIATED PROTEIN C-RELATED"/>
    <property type="match status" value="1"/>
</dbReference>
<dbReference type="SUPFAM" id="SSF74650">
    <property type="entry name" value="Galactose mutarotase-like"/>
    <property type="match status" value="1"/>
</dbReference>
<dbReference type="InterPro" id="IPR011013">
    <property type="entry name" value="Gal_mutarotase_sf_dom"/>
</dbReference>
<dbReference type="EC" id="5.1.3.15" evidence="3"/>
<name>A0A6S6TNL3_9BACT</name>
<dbReference type="InterPro" id="IPR025532">
    <property type="entry name" value="G6P_1-epimerase"/>
</dbReference>
<dbReference type="GO" id="GO:0030246">
    <property type="term" value="F:carbohydrate binding"/>
    <property type="evidence" value="ECO:0007669"/>
    <property type="project" value="InterPro"/>
</dbReference>
<dbReference type="AlphaFoldDB" id="A0A6S6TNL3"/>